<proteinExistence type="predicted"/>
<evidence type="ECO:0000313" key="1">
    <source>
        <dbReference type="EMBL" id="KAJ9652296.1"/>
    </source>
</evidence>
<keyword evidence="2" id="KW-1185">Reference proteome</keyword>
<evidence type="ECO:0000313" key="2">
    <source>
        <dbReference type="Proteomes" id="UP001172386"/>
    </source>
</evidence>
<dbReference type="EMBL" id="JAPDRQ010000205">
    <property type="protein sequence ID" value="KAJ9652296.1"/>
    <property type="molecule type" value="Genomic_DNA"/>
</dbReference>
<sequence>MKEGETSADYNAGLPVFTFRFSDEIEKDFPHIKQEPVSTLLRVKQYIIPNYPLPPNEEKTEVLRVVVRHKTLDVITLFHKPSIASSARVLSLLKQGNAQAQETATEDQASDHTPQNQSVKREPFELDVTEAVPTEDQLRSIFEYIGQGKIGQVVEGATSVSDAVRKLAQDENAFKRPVVVDWNQGKAVIGDSESEILKLVREAPK</sequence>
<dbReference type="Proteomes" id="UP001172386">
    <property type="component" value="Unassembled WGS sequence"/>
</dbReference>
<reference evidence="1" key="1">
    <citation type="submission" date="2022-10" db="EMBL/GenBank/DDBJ databases">
        <title>Culturing micro-colonial fungi from biological soil crusts in the Mojave desert and describing Neophaeococcomyces mojavensis, and introducing the new genera and species Taxawa tesnikishii.</title>
        <authorList>
            <person name="Kurbessoian T."/>
            <person name="Stajich J.E."/>
        </authorList>
    </citation>
    <scope>NUCLEOTIDE SEQUENCE</scope>
    <source>
        <strain evidence="1">JES_112</strain>
    </source>
</reference>
<organism evidence="1 2">
    <name type="scientific">Neophaeococcomyces mojaviensis</name>
    <dbReference type="NCBI Taxonomy" id="3383035"/>
    <lineage>
        <taxon>Eukaryota</taxon>
        <taxon>Fungi</taxon>
        <taxon>Dikarya</taxon>
        <taxon>Ascomycota</taxon>
        <taxon>Pezizomycotina</taxon>
        <taxon>Eurotiomycetes</taxon>
        <taxon>Chaetothyriomycetidae</taxon>
        <taxon>Chaetothyriales</taxon>
        <taxon>Chaetothyriales incertae sedis</taxon>
        <taxon>Neophaeococcomyces</taxon>
    </lineage>
</organism>
<protein>
    <submittedName>
        <fullName evidence="1">Uncharacterized protein</fullName>
    </submittedName>
</protein>
<gene>
    <name evidence="1" type="ORF">H2198_008430</name>
</gene>
<name>A0ACC2ZX54_9EURO</name>
<accession>A0ACC2ZX54</accession>
<comment type="caution">
    <text evidence="1">The sequence shown here is derived from an EMBL/GenBank/DDBJ whole genome shotgun (WGS) entry which is preliminary data.</text>
</comment>